<feature type="signal peptide" evidence="3">
    <location>
        <begin position="1"/>
        <end position="23"/>
    </location>
</feature>
<keyword evidence="6" id="KW-1185">Reference proteome</keyword>
<evidence type="ECO:0000256" key="1">
    <source>
        <dbReference type="SAM" id="Coils"/>
    </source>
</evidence>
<feature type="transmembrane region" description="Helical" evidence="2">
    <location>
        <begin position="332"/>
        <end position="353"/>
    </location>
</feature>
<feature type="chain" id="PRO_5046139844" evidence="3">
    <location>
        <begin position="24"/>
        <end position="560"/>
    </location>
</feature>
<feature type="domain" description="DUF6377" evidence="4">
    <location>
        <begin position="262"/>
        <end position="522"/>
    </location>
</feature>
<evidence type="ECO:0000259" key="4">
    <source>
        <dbReference type="Pfam" id="PF19904"/>
    </source>
</evidence>
<evidence type="ECO:0000313" key="6">
    <source>
        <dbReference type="Proteomes" id="UP001500298"/>
    </source>
</evidence>
<dbReference type="InterPro" id="IPR011990">
    <property type="entry name" value="TPR-like_helical_dom_sf"/>
</dbReference>
<gene>
    <name evidence="5" type="ORF">GCM10023331_26750</name>
</gene>
<dbReference type="Proteomes" id="UP001500298">
    <property type="component" value="Unassembled WGS sequence"/>
</dbReference>
<feature type="coiled-coil region" evidence="1">
    <location>
        <begin position="355"/>
        <end position="417"/>
    </location>
</feature>
<dbReference type="SUPFAM" id="SSF48452">
    <property type="entry name" value="TPR-like"/>
    <property type="match status" value="1"/>
</dbReference>
<keyword evidence="2" id="KW-0812">Transmembrane</keyword>
<comment type="caution">
    <text evidence="5">The sequence shown here is derived from an EMBL/GenBank/DDBJ whole genome shotgun (WGS) entry which is preliminary data.</text>
</comment>
<accession>A0ABP9DDV1</accession>
<evidence type="ECO:0000256" key="2">
    <source>
        <dbReference type="SAM" id="Phobius"/>
    </source>
</evidence>
<keyword evidence="2" id="KW-1133">Transmembrane helix</keyword>
<keyword evidence="1" id="KW-0175">Coiled coil</keyword>
<sequence>MKALYFLALLIQALMWFTPQAIAQLSPKVEQKLQELEKEYANRNAYNQQREDQLKQLRIQEQKYWEAQRYTSCFEVQRQLLDLLLAYKGKEALRQANALMKTAEALENQQRIYEATLKKAEVLLSLGVFIKAKELLQAIPSHQLLDQELRVDYYFLQYRLNYDLAEYTQLKEFYKDYQQTGGIYADSVLMLAKDGSFIASLVKAVEYSRHGKNQEAVAIYDRVIEENKASFHQLAMTHASKGWVQATKEAQILELLQSAIYDIKSSTYETTANHLLAVYFMDIGELELADRFMQRALENARIYGARQRIAQINILWPVIEAQIKDMEEKRQLFWKVSFFVLFSLSVLLLLQTFRLKKRNQKVRTAQSQMTEKNKELEQNYQRIRESQDLLNQQHGELQQVNEQLRKANALREGYVKQFFEIGAQFFEQLDHFHQTVGGLLVQKKYSKIEALITQYKPKKQRDLFYRNFDELFLDLYPTFIQDLERITGNTGTFNVEGEKKLTPELRVFALMRLGINDTDRVANILGLTKNTIYAYRNRVRAKVPSSTEDFEQQLMEISSI</sequence>
<keyword evidence="3" id="KW-0732">Signal</keyword>
<protein>
    <submittedName>
        <fullName evidence="5">DUF6377 domain-containing protein</fullName>
    </submittedName>
</protein>
<evidence type="ECO:0000256" key="3">
    <source>
        <dbReference type="SAM" id="SignalP"/>
    </source>
</evidence>
<organism evidence="5 6">
    <name type="scientific">Algivirga pacifica</name>
    <dbReference type="NCBI Taxonomy" id="1162670"/>
    <lineage>
        <taxon>Bacteria</taxon>
        <taxon>Pseudomonadati</taxon>
        <taxon>Bacteroidota</taxon>
        <taxon>Cytophagia</taxon>
        <taxon>Cytophagales</taxon>
        <taxon>Flammeovirgaceae</taxon>
        <taxon>Algivirga</taxon>
    </lineage>
</organism>
<proteinExistence type="predicted"/>
<dbReference type="RefSeq" id="WP_345372605.1">
    <property type="nucleotide sequence ID" value="NZ_BAABJX010000039.1"/>
</dbReference>
<dbReference type="EMBL" id="BAABJX010000039">
    <property type="protein sequence ID" value="GAA4840267.1"/>
    <property type="molecule type" value="Genomic_DNA"/>
</dbReference>
<evidence type="ECO:0000313" key="5">
    <source>
        <dbReference type="EMBL" id="GAA4840267.1"/>
    </source>
</evidence>
<name>A0ABP9DDV1_9BACT</name>
<feature type="coiled-coil region" evidence="1">
    <location>
        <begin position="89"/>
        <end position="123"/>
    </location>
</feature>
<dbReference type="InterPro" id="IPR045957">
    <property type="entry name" value="DUF6377"/>
</dbReference>
<feature type="coiled-coil region" evidence="1">
    <location>
        <begin position="29"/>
        <end position="63"/>
    </location>
</feature>
<keyword evidence="2" id="KW-0472">Membrane</keyword>
<reference evidence="6" key="1">
    <citation type="journal article" date="2019" name="Int. J. Syst. Evol. Microbiol.">
        <title>The Global Catalogue of Microorganisms (GCM) 10K type strain sequencing project: providing services to taxonomists for standard genome sequencing and annotation.</title>
        <authorList>
            <consortium name="The Broad Institute Genomics Platform"/>
            <consortium name="The Broad Institute Genome Sequencing Center for Infectious Disease"/>
            <person name="Wu L."/>
            <person name="Ma J."/>
        </authorList>
    </citation>
    <scope>NUCLEOTIDE SEQUENCE [LARGE SCALE GENOMIC DNA]</scope>
    <source>
        <strain evidence="6">JCM 18326</strain>
    </source>
</reference>
<dbReference type="Pfam" id="PF19904">
    <property type="entry name" value="DUF6377"/>
    <property type="match status" value="1"/>
</dbReference>